<dbReference type="EMBL" id="JANFQO010000002">
    <property type="protein sequence ID" value="MCQ4163478.1"/>
    <property type="molecule type" value="Genomic_DNA"/>
</dbReference>
<dbReference type="InterPro" id="IPR009081">
    <property type="entry name" value="PP-bd_ACP"/>
</dbReference>
<proteinExistence type="predicted"/>
<dbReference type="Proteomes" id="UP001165498">
    <property type="component" value="Unassembled WGS sequence"/>
</dbReference>
<evidence type="ECO:0000313" key="3">
    <source>
        <dbReference type="Proteomes" id="UP001165498"/>
    </source>
</evidence>
<dbReference type="Pfam" id="PF00550">
    <property type="entry name" value="PP-binding"/>
    <property type="match status" value="1"/>
</dbReference>
<name>A0ABT1QLT0_9GAMM</name>
<dbReference type="Gene3D" id="1.10.1200.10">
    <property type="entry name" value="ACP-like"/>
    <property type="match status" value="1"/>
</dbReference>
<keyword evidence="3" id="KW-1185">Reference proteome</keyword>
<dbReference type="InterPro" id="IPR036736">
    <property type="entry name" value="ACP-like_sf"/>
</dbReference>
<organism evidence="2 3">
    <name type="scientific">Tahibacter harae</name>
    <dbReference type="NCBI Taxonomy" id="2963937"/>
    <lineage>
        <taxon>Bacteria</taxon>
        <taxon>Pseudomonadati</taxon>
        <taxon>Pseudomonadota</taxon>
        <taxon>Gammaproteobacteria</taxon>
        <taxon>Lysobacterales</taxon>
        <taxon>Rhodanobacteraceae</taxon>
        <taxon>Tahibacter</taxon>
    </lineage>
</organism>
<dbReference type="NCBIfam" id="NF005502">
    <property type="entry name" value="PRK07117.1"/>
    <property type="match status" value="1"/>
</dbReference>
<gene>
    <name evidence="2" type="ORF">NM961_02020</name>
</gene>
<accession>A0ABT1QLT0</accession>
<sequence length="83" mass="9279">MKSWDEVYAIVLKHVRDVLPELQSHAFQPSDSLRELGANSIDRADIVMEVMETLSLDIPRVELLGPRCIGELVDLIHAKLGNA</sequence>
<evidence type="ECO:0000313" key="2">
    <source>
        <dbReference type="EMBL" id="MCQ4163478.1"/>
    </source>
</evidence>
<feature type="domain" description="Carrier" evidence="1">
    <location>
        <begin position="5"/>
        <end position="80"/>
    </location>
</feature>
<comment type="caution">
    <text evidence="2">The sequence shown here is derived from an EMBL/GenBank/DDBJ whole genome shotgun (WGS) entry which is preliminary data.</text>
</comment>
<dbReference type="PROSITE" id="PS50075">
    <property type="entry name" value="CARRIER"/>
    <property type="match status" value="1"/>
</dbReference>
<reference evidence="2" key="1">
    <citation type="submission" date="2022-07" db="EMBL/GenBank/DDBJ databases">
        <title>Tahibacter sp., a new gammaproteobacterium isolated from the silt sample collected at pig farm.</title>
        <authorList>
            <person name="Chen H."/>
        </authorList>
    </citation>
    <scope>NUCLEOTIDE SEQUENCE</scope>
    <source>
        <strain evidence="2">P2K</strain>
    </source>
</reference>
<dbReference type="RefSeq" id="WP_255911304.1">
    <property type="nucleotide sequence ID" value="NZ_JANFQO010000002.1"/>
</dbReference>
<protein>
    <submittedName>
        <fullName evidence="2">Acyl carrier protein</fullName>
    </submittedName>
</protein>
<dbReference type="SUPFAM" id="SSF47336">
    <property type="entry name" value="ACP-like"/>
    <property type="match status" value="1"/>
</dbReference>
<evidence type="ECO:0000259" key="1">
    <source>
        <dbReference type="PROSITE" id="PS50075"/>
    </source>
</evidence>